<dbReference type="Pfam" id="PF23106">
    <property type="entry name" value="EGF_Teneurin"/>
    <property type="match status" value="1"/>
</dbReference>
<evidence type="ECO:0000313" key="5">
    <source>
        <dbReference type="EMBL" id="KAL3756425.1"/>
    </source>
</evidence>
<evidence type="ECO:0000256" key="2">
    <source>
        <dbReference type="ARBA" id="ARBA00022737"/>
    </source>
</evidence>
<dbReference type="Gene3D" id="2.60.120.260">
    <property type="entry name" value="Galactose-binding domain-like"/>
    <property type="match status" value="1"/>
</dbReference>
<dbReference type="PROSITE" id="PS01186">
    <property type="entry name" value="EGF_2"/>
    <property type="match status" value="1"/>
</dbReference>
<sequence>MKIVRQYNKIVHWIFVIQPIHCWQQWDFLSHTNDDWRELWALAEGPGERRGHTLVLFNQTKLILFGGRGNDAHRPHVPKRFDAVEVDGVLEFSTYDGVPLSSSYSPYSPRCRPVETCVSLTNASSGNTEVCSYSWDHLLLENPNSNAQAKIEEACGYVPAGVYYNDVWVYDTNCLRYADQACAIDGWKILHEGKTFGGCNEVQGEIVCEIPSERYGHGATMLDESTMAVYGGYSNECEDYCDDLWLFDIATLQWTEVKSASNPGNRWKFSMVGGFGTEGSSTYLFGGHRLWHGMAQDNSAENRWQSTELLPKGGYLDDLWVLRSNHSDDNQKKWVKIEGKPTCVDAPGLTWESRNDKQCKVHWPSARSGHAAVYDDKRGGMWIHGGFSTYYPYPTSTSAGSGLGTQSLGREHVALQPTYAFYLDDLWFYDARSGYWEKKQIFGRKPQRRTDHILSLTGGNQLILHGGFGDNIHFNDTWHYIMDENRWIKKDNFVHASYPDSSCTDDLIAVQLDPTCIELDFPWDLKRSNETTLALKYQEILPFSQQKGYTPDPDHPFYFGIVDNAEEFVQELRQKYLDHEVYDENKQRIWLESTVPDGTPIAPRAASAPRQYARMKRVKYNRTTELDVWEWCISVKGEPTRGRLHGNTSVVIPQPRRQSPGWDGCRDITWKYPPSRADHASAYVDKFDMLVTHGGRGYISDVDSNSSPSPSIIPPTTRVLGDVWVLNTHNCARNCSGNGVCTNGFCKCDPGYFGIDCSNITCPGSVCEEFVMGSVHANVPLHTSERIAPSSIASTTATSMDIVWLNFRSRDACVKTGTRESIVSTWNVSIIAHFPTESATATRANAAATLYILHITEPSRGQHGKASTVVICHHGQEPHLNPFLSHC</sequence>
<dbReference type="CDD" id="cd00054">
    <property type="entry name" value="EGF_CA"/>
    <property type="match status" value="1"/>
</dbReference>
<dbReference type="AlphaFoldDB" id="A0ABD3LXC8"/>
<dbReference type="InterPro" id="IPR015915">
    <property type="entry name" value="Kelch-typ_b-propeller"/>
</dbReference>
<dbReference type="Proteomes" id="UP001530293">
    <property type="component" value="Unassembled WGS sequence"/>
</dbReference>
<gene>
    <name evidence="5" type="ORF">ACHAWU_007696</name>
</gene>
<evidence type="ECO:0000259" key="3">
    <source>
        <dbReference type="PROSITE" id="PS00022"/>
    </source>
</evidence>
<dbReference type="Pfam" id="PF24681">
    <property type="entry name" value="Kelch_KLHDC2_KLHL20_DRC7"/>
    <property type="match status" value="1"/>
</dbReference>
<dbReference type="PANTHER" id="PTHR46093">
    <property type="entry name" value="ACYL-COA-BINDING DOMAIN-CONTAINING PROTEIN 5"/>
    <property type="match status" value="1"/>
</dbReference>
<name>A0ABD3LXC8_9STRA</name>
<evidence type="ECO:0000259" key="4">
    <source>
        <dbReference type="PROSITE" id="PS01186"/>
    </source>
</evidence>
<feature type="domain" description="EGF-like" evidence="3 4">
    <location>
        <begin position="746"/>
        <end position="757"/>
    </location>
</feature>
<evidence type="ECO:0000256" key="1">
    <source>
        <dbReference type="ARBA" id="ARBA00022441"/>
    </source>
</evidence>
<comment type="caution">
    <text evidence="5">The sequence shown here is derived from an EMBL/GenBank/DDBJ whole genome shotgun (WGS) entry which is preliminary data.</text>
</comment>
<dbReference type="PROSITE" id="PS00022">
    <property type="entry name" value="EGF_1"/>
    <property type="match status" value="1"/>
</dbReference>
<accession>A0ABD3LXC8</accession>
<evidence type="ECO:0000313" key="6">
    <source>
        <dbReference type="Proteomes" id="UP001530293"/>
    </source>
</evidence>
<dbReference type="InterPro" id="IPR000742">
    <property type="entry name" value="EGF"/>
</dbReference>
<keyword evidence="6" id="KW-1185">Reference proteome</keyword>
<keyword evidence="1" id="KW-0880">Kelch repeat</keyword>
<keyword evidence="2" id="KW-0677">Repeat</keyword>
<protein>
    <recommendedName>
        <fullName evidence="3 4">EGF-like domain-containing protein</fullName>
    </recommendedName>
</protein>
<dbReference type="EMBL" id="JALLBG020000305">
    <property type="protein sequence ID" value="KAL3756425.1"/>
    <property type="molecule type" value="Genomic_DNA"/>
</dbReference>
<dbReference type="Gene3D" id="2.120.10.80">
    <property type="entry name" value="Kelch-type beta propeller"/>
    <property type="match status" value="2"/>
</dbReference>
<dbReference type="PANTHER" id="PTHR46093:SF18">
    <property type="entry name" value="FIBRONECTIN TYPE-III DOMAIN-CONTAINING PROTEIN"/>
    <property type="match status" value="1"/>
</dbReference>
<proteinExistence type="predicted"/>
<dbReference type="SUPFAM" id="SSF117281">
    <property type="entry name" value="Kelch motif"/>
    <property type="match status" value="1"/>
</dbReference>
<reference evidence="5 6" key="1">
    <citation type="submission" date="2024-10" db="EMBL/GenBank/DDBJ databases">
        <title>Updated reference genomes for cyclostephanoid diatoms.</title>
        <authorList>
            <person name="Roberts W.R."/>
            <person name="Alverson A.J."/>
        </authorList>
    </citation>
    <scope>NUCLEOTIDE SEQUENCE [LARGE SCALE GENOMIC DNA]</scope>
    <source>
        <strain evidence="5 6">AJA232-27</strain>
    </source>
</reference>
<organism evidence="5 6">
    <name type="scientific">Discostella pseudostelligera</name>
    <dbReference type="NCBI Taxonomy" id="259834"/>
    <lineage>
        <taxon>Eukaryota</taxon>
        <taxon>Sar</taxon>
        <taxon>Stramenopiles</taxon>
        <taxon>Ochrophyta</taxon>
        <taxon>Bacillariophyta</taxon>
        <taxon>Coscinodiscophyceae</taxon>
        <taxon>Thalassiosirophycidae</taxon>
        <taxon>Stephanodiscales</taxon>
        <taxon>Stephanodiscaceae</taxon>
        <taxon>Discostella</taxon>
    </lineage>
</organism>